<comment type="subcellular location">
    <subcellularLocation>
        <location evidence="1">Cell membrane</location>
        <topology evidence="1">Multi-pass membrane protein</topology>
    </subcellularLocation>
</comment>
<comment type="caution">
    <text evidence="9">The sequence shown here is derived from an EMBL/GenBank/DDBJ whole genome shotgun (WGS) entry which is preliminary data.</text>
</comment>
<evidence type="ECO:0000256" key="3">
    <source>
        <dbReference type="ARBA" id="ARBA00022692"/>
    </source>
</evidence>
<feature type="transmembrane region" description="Helical" evidence="6">
    <location>
        <begin position="809"/>
        <end position="828"/>
    </location>
</feature>
<dbReference type="InterPro" id="IPR038766">
    <property type="entry name" value="Membrane_comp_ABC_pdt"/>
</dbReference>
<keyword evidence="4 6" id="KW-1133">Transmembrane helix</keyword>
<accession>A0ABS4MBS0</accession>
<feature type="domain" description="MacB-like periplasmic core" evidence="8">
    <location>
        <begin position="486"/>
        <end position="684"/>
    </location>
</feature>
<keyword evidence="5 6" id="KW-0472">Membrane</keyword>
<feature type="transmembrane region" description="Helical" evidence="6">
    <location>
        <begin position="313"/>
        <end position="332"/>
    </location>
</feature>
<evidence type="ECO:0000256" key="1">
    <source>
        <dbReference type="ARBA" id="ARBA00004651"/>
    </source>
</evidence>
<feature type="transmembrane region" description="Helical" evidence="6">
    <location>
        <begin position="362"/>
        <end position="385"/>
    </location>
</feature>
<keyword evidence="3 6" id="KW-0812">Transmembrane</keyword>
<dbReference type="InterPro" id="IPR025857">
    <property type="entry name" value="MacB_PCD"/>
</dbReference>
<evidence type="ECO:0000256" key="5">
    <source>
        <dbReference type="ARBA" id="ARBA00023136"/>
    </source>
</evidence>
<feature type="domain" description="ABC3 transporter permease C-terminal" evidence="7">
    <location>
        <begin position="718"/>
        <end position="835"/>
    </location>
</feature>
<evidence type="ECO:0000256" key="2">
    <source>
        <dbReference type="ARBA" id="ARBA00022475"/>
    </source>
</evidence>
<dbReference type="Proteomes" id="UP001519292">
    <property type="component" value="Unassembled WGS sequence"/>
</dbReference>
<organism evidence="9 10">
    <name type="scientific">Lactobacillus colini</name>
    <dbReference type="NCBI Taxonomy" id="1819254"/>
    <lineage>
        <taxon>Bacteria</taxon>
        <taxon>Bacillati</taxon>
        <taxon>Bacillota</taxon>
        <taxon>Bacilli</taxon>
        <taxon>Lactobacillales</taxon>
        <taxon>Lactobacillaceae</taxon>
        <taxon>Lactobacillus</taxon>
    </lineage>
</organism>
<dbReference type="Pfam" id="PF12704">
    <property type="entry name" value="MacB_PCD"/>
    <property type="match status" value="1"/>
</dbReference>
<feature type="transmembrane region" description="Helical" evidence="6">
    <location>
        <begin position="715"/>
        <end position="734"/>
    </location>
</feature>
<evidence type="ECO:0000256" key="4">
    <source>
        <dbReference type="ARBA" id="ARBA00022989"/>
    </source>
</evidence>
<keyword evidence="10" id="KW-1185">Reference proteome</keyword>
<gene>
    <name evidence="9" type="ORF">J2Z60_000275</name>
</gene>
<evidence type="ECO:0000313" key="9">
    <source>
        <dbReference type="EMBL" id="MBP2057113.1"/>
    </source>
</evidence>
<evidence type="ECO:0000259" key="8">
    <source>
        <dbReference type="Pfam" id="PF12704"/>
    </source>
</evidence>
<keyword evidence="2" id="KW-1003">Cell membrane</keyword>
<feature type="transmembrane region" description="Helical" evidence="6">
    <location>
        <begin position="484"/>
        <end position="504"/>
    </location>
</feature>
<dbReference type="PANTHER" id="PTHR30287:SF1">
    <property type="entry name" value="INNER MEMBRANE PROTEIN"/>
    <property type="match status" value="1"/>
</dbReference>
<reference evidence="9 10" key="1">
    <citation type="submission" date="2021-03" db="EMBL/GenBank/DDBJ databases">
        <title>Genomic Encyclopedia of Type Strains, Phase IV (KMG-IV): sequencing the most valuable type-strain genomes for metagenomic binning, comparative biology and taxonomic classification.</title>
        <authorList>
            <person name="Goeker M."/>
        </authorList>
    </citation>
    <scope>NUCLEOTIDE SEQUENCE [LARGE SCALE GENOMIC DNA]</scope>
    <source>
        <strain evidence="9 10">DSM 101872</strain>
    </source>
</reference>
<sequence>MMKEKKLFKDALQAIPNSLGRYLAIILLIALGTLAFVGLRMTGPDMRMSASEFFNQYHLADVTITSNYGLNHADQNTIDKQANIKQVSWGYYQDAEIEDRSDTIRIFSNSKKISSYELISGRMPANDHELALSYLMNKNYHLGQKVTLKRKGILKNKTYRIVGFVKSSEYLDKNQIAQTNLGTGKLTGIGVTTSNAFNSKSYQIARIIFKDTANLSPFSTKYRNQVYHNQKHLLTSLNKNRASKYQSAKKQVQDQAKQQFLSKLARHSTSITPNQIKIPTFKIKLPYPSYTISSREDSIGYSSYRADAERVEVLAAVFPTFLFAVAALVSLTTMMRFVEEERANIGLLKALGYSNMAVRLKFLIYSTSAAIIGVALGASVGYTFLPNMITKAYTVNSTLASNLHLYFLWSPVLVSLLVALLATSVISIITLDATLHEKPTRLMLPKTPKYGSRILLERATFIWKHLSFSAKVTARNIFRYKSRMLMTIMGIAGCTGLLVMGLGIRDSLQGISDIQYSQIMKNDIIALTNQQITQKQKINLRKTLHDSKIRNYQAAHYAQLTKHLDKSGATENVILIAAGDATKFKDVINLRNRQTKEQLSLKDNSIVISEKLAKILNAKVGSIINLNEGNKSYSFKVGGISEMYIGHYIFMNRHEFTKTMGSKYTTNAYLITMKKRSEVNQISRKLMKQADVQTIISNSSNSKLLTGFTGSLNQVILILVLISSLLAVVVIYNLTNINIAERIRELSTVKVLGFYDEEATMYIYRETIILSLIGILFGFGFGWWLHHFIITNLPPDMAMFNPAMYPMNFIVSALIPAVITLVMSIAVYHQIKRINMLDALKSVE</sequence>
<name>A0ABS4MBS0_9LACO</name>
<dbReference type="Pfam" id="PF02687">
    <property type="entry name" value="FtsX"/>
    <property type="match status" value="2"/>
</dbReference>
<evidence type="ECO:0000259" key="7">
    <source>
        <dbReference type="Pfam" id="PF02687"/>
    </source>
</evidence>
<dbReference type="PANTHER" id="PTHR30287">
    <property type="entry name" value="MEMBRANE COMPONENT OF PREDICTED ABC SUPERFAMILY METABOLITE UPTAKE TRANSPORTER"/>
    <property type="match status" value="1"/>
</dbReference>
<proteinExistence type="predicted"/>
<dbReference type="EMBL" id="JAGGLU010000001">
    <property type="protein sequence ID" value="MBP2057113.1"/>
    <property type="molecule type" value="Genomic_DNA"/>
</dbReference>
<protein>
    <submittedName>
        <fullName evidence="9">ABC transport system permease protein</fullName>
    </submittedName>
</protein>
<feature type="transmembrane region" description="Helical" evidence="6">
    <location>
        <begin position="21"/>
        <end position="39"/>
    </location>
</feature>
<evidence type="ECO:0000313" key="10">
    <source>
        <dbReference type="Proteomes" id="UP001519292"/>
    </source>
</evidence>
<feature type="domain" description="ABC3 transporter permease C-terminal" evidence="7">
    <location>
        <begin position="317"/>
        <end position="431"/>
    </location>
</feature>
<evidence type="ECO:0000256" key="6">
    <source>
        <dbReference type="SAM" id="Phobius"/>
    </source>
</evidence>
<feature type="transmembrane region" description="Helical" evidence="6">
    <location>
        <begin position="405"/>
        <end position="431"/>
    </location>
</feature>
<feature type="transmembrane region" description="Helical" evidence="6">
    <location>
        <begin position="768"/>
        <end position="789"/>
    </location>
</feature>
<dbReference type="InterPro" id="IPR003838">
    <property type="entry name" value="ABC3_permease_C"/>
</dbReference>